<evidence type="ECO:0000256" key="6">
    <source>
        <dbReference type="ARBA" id="ARBA00023315"/>
    </source>
</evidence>
<dbReference type="InterPro" id="IPR011004">
    <property type="entry name" value="Trimer_LpxA-like_sf"/>
</dbReference>
<comment type="catalytic activity">
    <reaction evidence="7">
        <text>a UDP-3-O-[(3R)-3-hydroxyacyl]-alpha-D-glucosamine + a (3R)-hydroxyacyl-[ACP] = a UDP-2-N,3-O-bis[(3R)-3-hydroxyacyl]-alpha-D-glucosamine + holo-[ACP] + H(+)</text>
        <dbReference type="Rhea" id="RHEA:53836"/>
        <dbReference type="Rhea" id="RHEA-COMP:9685"/>
        <dbReference type="Rhea" id="RHEA-COMP:9945"/>
        <dbReference type="ChEBI" id="CHEBI:15378"/>
        <dbReference type="ChEBI" id="CHEBI:64479"/>
        <dbReference type="ChEBI" id="CHEBI:78827"/>
        <dbReference type="ChEBI" id="CHEBI:137740"/>
        <dbReference type="ChEBI" id="CHEBI:137748"/>
        <dbReference type="EC" id="2.3.1.191"/>
    </reaction>
</comment>
<feature type="domain" description="UDP-3-O-[3-hydroxymyristoyl] glucosamine N-acyltransferase non-repeat region" evidence="8">
    <location>
        <begin position="27"/>
        <end position="92"/>
    </location>
</feature>
<dbReference type="InterPro" id="IPR018357">
    <property type="entry name" value="Hexapep_transf_CS"/>
</dbReference>
<reference evidence="9 10" key="1">
    <citation type="submission" date="2022-10" db="EMBL/GenBank/DDBJ databases">
        <title>High-quality genome sequences of two octocoral-associated bacteria, Endozoicomonas euniceicola EF212 and Endozoicomonas gorgoniicola PS125.</title>
        <authorList>
            <person name="Chiou Y.-J."/>
            <person name="Chen Y.-H."/>
        </authorList>
    </citation>
    <scope>NUCLEOTIDE SEQUENCE [LARGE SCALE GENOMIC DNA]</scope>
    <source>
        <strain evidence="9 10">PS125</strain>
    </source>
</reference>
<comment type="caution">
    <text evidence="9">The sequence shown here is derived from an EMBL/GenBank/DDBJ whole genome shotgun (WGS) entry which is preliminary data.</text>
</comment>
<dbReference type="EC" id="2.3.1.191" evidence="7"/>
<dbReference type="Gene3D" id="2.160.10.10">
    <property type="entry name" value="Hexapeptide repeat proteins"/>
    <property type="match status" value="1"/>
</dbReference>
<keyword evidence="10" id="KW-1185">Reference proteome</keyword>
<dbReference type="NCBIfam" id="TIGR01853">
    <property type="entry name" value="lipid_A_lpxD"/>
    <property type="match status" value="1"/>
</dbReference>
<dbReference type="PANTHER" id="PTHR43378">
    <property type="entry name" value="UDP-3-O-ACYLGLUCOSAMINE N-ACYLTRANSFERASE"/>
    <property type="match status" value="1"/>
</dbReference>
<comment type="function">
    <text evidence="7">Catalyzes the N-acylation of UDP-3-O-acylglucosamine using 3-hydroxyacyl-ACP as the acyl donor. Is involved in the biosynthesis of lipid A, a phosphorylated glycolipid that anchors the lipopolysaccharide to the outer membrane of the cell.</text>
</comment>
<evidence type="ECO:0000256" key="2">
    <source>
        <dbReference type="ARBA" id="ARBA00022556"/>
    </source>
</evidence>
<dbReference type="Gene3D" id="3.40.1390.10">
    <property type="entry name" value="MurE/MurF, N-terminal domain"/>
    <property type="match status" value="1"/>
</dbReference>
<dbReference type="HAMAP" id="MF_00523">
    <property type="entry name" value="LpxD"/>
    <property type="match status" value="1"/>
</dbReference>
<dbReference type="Gene3D" id="1.20.5.170">
    <property type="match status" value="1"/>
</dbReference>
<feature type="active site" description="Proton acceptor" evidence="7">
    <location>
        <position position="242"/>
    </location>
</feature>
<dbReference type="RefSeq" id="WP_262568092.1">
    <property type="nucleotide sequence ID" value="NZ_JAPFCC010000001.1"/>
</dbReference>
<dbReference type="Pfam" id="PF00132">
    <property type="entry name" value="Hexapep"/>
    <property type="match status" value="1"/>
</dbReference>
<dbReference type="NCBIfam" id="NF002060">
    <property type="entry name" value="PRK00892.1"/>
    <property type="match status" value="1"/>
</dbReference>
<evidence type="ECO:0000313" key="9">
    <source>
        <dbReference type="EMBL" id="MCW7553250.1"/>
    </source>
</evidence>
<keyword evidence="6 7" id="KW-0012">Acyltransferase</keyword>
<dbReference type="PROSITE" id="PS00101">
    <property type="entry name" value="HEXAPEP_TRANSFERASES"/>
    <property type="match status" value="1"/>
</dbReference>
<dbReference type="GO" id="GO:0103118">
    <property type="term" value="F:UDP-3-O-[(3R)-3-hydroxyacyl]-glucosamine N-acyltransferase activity"/>
    <property type="evidence" value="ECO:0007669"/>
    <property type="project" value="UniProtKB-EC"/>
</dbReference>
<organism evidence="9 10">
    <name type="scientific">Endozoicomonas gorgoniicola</name>
    <dbReference type="NCBI Taxonomy" id="1234144"/>
    <lineage>
        <taxon>Bacteria</taxon>
        <taxon>Pseudomonadati</taxon>
        <taxon>Pseudomonadota</taxon>
        <taxon>Gammaproteobacteria</taxon>
        <taxon>Oceanospirillales</taxon>
        <taxon>Endozoicomonadaceae</taxon>
        <taxon>Endozoicomonas</taxon>
    </lineage>
</organism>
<sequence length="339" mass="35071">MKQSYSYTLAELADRLGASLKGDAGKVVTGLNTLQEASESELAFLANPAYSRYLETCRAAAVILSPASAETYAGNALVLDNPYLGYAQASHLFETDKGQPVGIAESAVVSSGAQVHETAAIGENVVIEACAVIEAGVRIDAGAVIGHDSVISKDAHIGRNVTVCHGVFIGQRTIIHANAVIGADGFGNAHANGQWHKIAQIGGVVIGDDVEIGSCTCIDRGALGDTVIKSGARLDNLIQIAHNVVIGENTAIAANVGISGSTVIGKNCTIAGAAGLAGHITIADNVHLGGMAMVTKSVTRPGAYASGTGLMEAGEWRRNAVRFRKLDDIARRIRLLEKH</sequence>
<evidence type="ECO:0000256" key="3">
    <source>
        <dbReference type="ARBA" id="ARBA00022679"/>
    </source>
</evidence>
<keyword evidence="3 7" id="KW-0808">Transferase</keyword>
<evidence type="ECO:0000256" key="4">
    <source>
        <dbReference type="ARBA" id="ARBA00022737"/>
    </source>
</evidence>
<keyword evidence="2 7" id="KW-0441">Lipid A biosynthesis</keyword>
<evidence type="ECO:0000256" key="7">
    <source>
        <dbReference type="HAMAP-Rule" id="MF_00523"/>
    </source>
</evidence>
<keyword evidence="5 7" id="KW-0443">Lipid metabolism</keyword>
<dbReference type="Pfam" id="PF04613">
    <property type="entry name" value="LpxD"/>
    <property type="match status" value="1"/>
</dbReference>
<keyword evidence="1 7" id="KW-0444">Lipid biosynthesis</keyword>
<evidence type="ECO:0000256" key="1">
    <source>
        <dbReference type="ARBA" id="ARBA00022516"/>
    </source>
</evidence>
<comment type="similarity">
    <text evidence="7">Belongs to the transferase hexapeptide repeat family. LpxD subfamily.</text>
</comment>
<accession>A0ABT3MV51</accession>
<dbReference type="InterPro" id="IPR001451">
    <property type="entry name" value="Hexapep"/>
</dbReference>
<evidence type="ECO:0000256" key="5">
    <source>
        <dbReference type="ARBA" id="ARBA00023098"/>
    </source>
</evidence>
<evidence type="ECO:0000313" key="10">
    <source>
        <dbReference type="Proteomes" id="UP001209854"/>
    </source>
</evidence>
<protein>
    <recommendedName>
        <fullName evidence="7">UDP-3-O-acylglucosamine N-acyltransferase</fullName>
        <ecNumber evidence="7">2.3.1.191</ecNumber>
    </recommendedName>
</protein>
<proteinExistence type="inferred from homology"/>
<evidence type="ECO:0000259" key="8">
    <source>
        <dbReference type="Pfam" id="PF04613"/>
    </source>
</evidence>
<dbReference type="EMBL" id="JAPFCC010000001">
    <property type="protein sequence ID" value="MCW7553250.1"/>
    <property type="molecule type" value="Genomic_DNA"/>
</dbReference>
<dbReference type="Proteomes" id="UP001209854">
    <property type="component" value="Unassembled WGS sequence"/>
</dbReference>
<comment type="subunit">
    <text evidence="7">Homotrimer.</text>
</comment>
<dbReference type="InterPro" id="IPR020573">
    <property type="entry name" value="UDP_GlcNAc_AcTrfase_non-rep"/>
</dbReference>
<comment type="pathway">
    <text evidence="7">Bacterial outer membrane biogenesis; LPS lipid A biosynthesis.</text>
</comment>
<gene>
    <name evidence="7 9" type="primary">lpxD</name>
    <name evidence="9" type="ORF">NX722_11495</name>
</gene>
<dbReference type="SUPFAM" id="SSF51161">
    <property type="entry name" value="Trimeric LpxA-like enzymes"/>
    <property type="match status" value="1"/>
</dbReference>
<dbReference type="PANTHER" id="PTHR43378:SF2">
    <property type="entry name" value="UDP-3-O-ACYLGLUCOSAMINE N-ACYLTRANSFERASE 1, MITOCHONDRIAL-RELATED"/>
    <property type="match status" value="1"/>
</dbReference>
<dbReference type="CDD" id="cd03352">
    <property type="entry name" value="LbH_LpxD"/>
    <property type="match status" value="1"/>
</dbReference>
<keyword evidence="4 7" id="KW-0677">Repeat</keyword>
<dbReference type="InterPro" id="IPR007691">
    <property type="entry name" value="LpxD"/>
</dbReference>
<name>A0ABT3MV51_9GAMM</name>